<dbReference type="EMBL" id="QYSE01000003">
    <property type="protein sequence ID" value="RJF34505.1"/>
    <property type="molecule type" value="Genomic_DNA"/>
</dbReference>
<keyword evidence="1" id="KW-0812">Transmembrane</keyword>
<reference evidence="2 3" key="1">
    <citation type="submission" date="2018-09" db="EMBL/GenBank/DDBJ databases">
        <title>Identification of marine bacteria producing industrial enzymes.</title>
        <authorList>
            <person name="Cheng T.H."/>
            <person name="Saidin J."/>
            <person name="Muhd D.D."/>
            <person name="Isa M.N.M."/>
            <person name="Bakar M.F.A."/>
            <person name="Ismail N."/>
        </authorList>
    </citation>
    <scope>NUCLEOTIDE SEQUENCE [LARGE SCALE GENOMIC DNA]</scope>
    <source>
        <strain evidence="2 3">MNAD 1.6</strain>
    </source>
</reference>
<proteinExistence type="predicted"/>
<dbReference type="Proteomes" id="UP000265938">
    <property type="component" value="Unassembled WGS sequence"/>
</dbReference>
<sequence length="164" mass="18858">MGVLESFFVGTLSTIIGGVFLAVFFFWVREKCFGLANISGKWYFDMTTEKTAYKPYENMVLQYVAVIWREGNHLYGTVEKIYEISSTGERAYVGEHRSRGSLTGVYEKNYFSKDLVHIHVNERGKGRESTNFFTLKVNKSILQGTFNSFVADQEGLSVWQRIPF</sequence>
<dbReference type="RefSeq" id="WP_119853443.1">
    <property type="nucleotide sequence ID" value="NZ_QYSE01000003.1"/>
</dbReference>
<name>A0A3A3EZM8_9GAMM</name>
<comment type="caution">
    <text evidence="2">The sequence shown here is derived from an EMBL/GenBank/DDBJ whole genome shotgun (WGS) entry which is preliminary data.</text>
</comment>
<accession>A0A3A3EZM8</accession>
<keyword evidence="1" id="KW-0472">Membrane</keyword>
<protein>
    <submittedName>
        <fullName evidence="2">Uncharacterized protein</fullName>
    </submittedName>
</protein>
<dbReference type="AlphaFoldDB" id="A0A3A3EZM8"/>
<evidence type="ECO:0000313" key="3">
    <source>
        <dbReference type="Proteomes" id="UP000265938"/>
    </source>
</evidence>
<organism evidence="2 3">
    <name type="scientific">Pseudoalteromonas gelatinilytica</name>
    <dbReference type="NCBI Taxonomy" id="1703256"/>
    <lineage>
        <taxon>Bacteria</taxon>
        <taxon>Pseudomonadati</taxon>
        <taxon>Pseudomonadota</taxon>
        <taxon>Gammaproteobacteria</taxon>
        <taxon>Alteromonadales</taxon>
        <taxon>Pseudoalteromonadaceae</taxon>
        <taxon>Pseudoalteromonas</taxon>
    </lineage>
</organism>
<evidence type="ECO:0000313" key="2">
    <source>
        <dbReference type="EMBL" id="RJF34505.1"/>
    </source>
</evidence>
<gene>
    <name evidence="2" type="ORF">D4741_14065</name>
</gene>
<evidence type="ECO:0000256" key="1">
    <source>
        <dbReference type="SAM" id="Phobius"/>
    </source>
</evidence>
<keyword evidence="1" id="KW-1133">Transmembrane helix</keyword>
<feature type="transmembrane region" description="Helical" evidence="1">
    <location>
        <begin position="6"/>
        <end position="28"/>
    </location>
</feature>